<reference evidence="1 2" key="1">
    <citation type="submission" date="2012-11" db="EMBL/GenBank/DDBJ databases">
        <title>Whole genome sequence of Acidisphaera rubrifaciens HS-AP3.</title>
        <authorList>
            <person name="Azuma Y."/>
            <person name="Higashiura N."/>
            <person name="Hirakawa H."/>
            <person name="Matsushita K."/>
        </authorList>
    </citation>
    <scope>NUCLEOTIDE SEQUENCE [LARGE SCALE GENOMIC DNA]</scope>
    <source>
        <strain evidence="1 2">HS-AP3</strain>
    </source>
</reference>
<comment type="caution">
    <text evidence="1">The sequence shown here is derived from an EMBL/GenBank/DDBJ whole genome shotgun (WGS) entry which is preliminary data.</text>
</comment>
<dbReference type="InterPro" id="IPR036511">
    <property type="entry name" value="TGT-like_sf"/>
</dbReference>
<dbReference type="RefSeq" id="WP_048859579.1">
    <property type="nucleotide sequence ID" value="NZ_BANB01000009.1"/>
</dbReference>
<evidence type="ECO:0000313" key="2">
    <source>
        <dbReference type="Proteomes" id="UP000032680"/>
    </source>
</evidence>
<evidence type="ECO:0000313" key="1">
    <source>
        <dbReference type="EMBL" id="GAN75840.1"/>
    </source>
</evidence>
<sequence length="429" mass="48590">MRFIFADSLDTIDPAYDFVADRNGAGRTVHRDDQYPHEFLDQAPYDGILVSRGIVGDARHPGKYSEAQLMRFRREGARRFLRYPLERFPDSVVMGDCGAFTYRNLPEPPYRARDTVEFYADGGFSHGCAPDHLIFDFDDVGVERALTDVPEDIRKRYEITLQNGVEFFAEAARLGPGFTPMGVIQGWSTRSMADAARQLAAMGFNYLAIGGTVPLKINQIRRVLAAVRDALPNTVRLHLLGFGKIEELRSLEDFGVTSFDTTSPLLRAFKDARKNYWARTADGDLSYYTAIRIPQATENNKLKHKALEGSLNQEAARHLEDAALKCVRAYATGEATLDQSLDAIMAYWAALNWDEENSPSRRADAAARQRQVYSETLADRPWEHCGCRVCREGGVEVLIFRTSNRNKRRGMHNLHVFHTHVNEFRQETV</sequence>
<dbReference type="NCBIfam" id="NF041059">
    <property type="entry name" value="DpdA"/>
    <property type="match status" value="1"/>
</dbReference>
<name>A0A0D6P257_9PROT</name>
<organism evidence="1 2">
    <name type="scientific">Acidisphaera rubrifaciens HS-AP3</name>
    <dbReference type="NCBI Taxonomy" id="1231350"/>
    <lineage>
        <taxon>Bacteria</taxon>
        <taxon>Pseudomonadati</taxon>
        <taxon>Pseudomonadota</taxon>
        <taxon>Alphaproteobacteria</taxon>
        <taxon>Acetobacterales</taxon>
        <taxon>Acetobacteraceae</taxon>
        <taxon>Acidisphaera</taxon>
    </lineage>
</organism>
<protein>
    <recommendedName>
        <fullName evidence="3">tRNA-guanine(15) transglycosylase-like domain-containing protein</fullName>
    </recommendedName>
</protein>
<evidence type="ECO:0008006" key="3">
    <source>
        <dbReference type="Google" id="ProtNLM"/>
    </source>
</evidence>
<dbReference type="Gene3D" id="3.20.20.105">
    <property type="entry name" value="Queuine tRNA-ribosyltransferase-like"/>
    <property type="match status" value="1"/>
</dbReference>
<dbReference type="Proteomes" id="UP000032680">
    <property type="component" value="Unassembled WGS sequence"/>
</dbReference>
<keyword evidence="2" id="KW-1185">Reference proteome</keyword>
<dbReference type="GO" id="GO:0006400">
    <property type="term" value="P:tRNA modification"/>
    <property type="evidence" value="ECO:0007669"/>
    <property type="project" value="InterPro"/>
</dbReference>
<dbReference type="OrthoDB" id="233198at2"/>
<proteinExistence type="predicted"/>
<gene>
    <name evidence="1" type="ORF">Asru_0009_33</name>
</gene>
<dbReference type="SUPFAM" id="SSF51713">
    <property type="entry name" value="tRNA-guanine transglycosylase"/>
    <property type="match status" value="1"/>
</dbReference>
<dbReference type="EMBL" id="BANB01000009">
    <property type="protein sequence ID" value="GAN75840.1"/>
    <property type="molecule type" value="Genomic_DNA"/>
</dbReference>
<dbReference type="InterPro" id="IPR053537">
    <property type="entry name" value="DNA-guanine_TGase"/>
</dbReference>
<dbReference type="AlphaFoldDB" id="A0A0D6P257"/>
<accession>A0A0D6P257</accession>